<dbReference type="PROSITE" id="PS50056">
    <property type="entry name" value="TYR_PHOSPHATASE_2"/>
    <property type="match status" value="1"/>
</dbReference>
<keyword evidence="3" id="KW-0378">Hydrolase</keyword>
<dbReference type="Proteomes" id="UP000521943">
    <property type="component" value="Unassembled WGS sequence"/>
</dbReference>
<evidence type="ECO:0000259" key="8">
    <source>
        <dbReference type="PROSITE" id="PS50056"/>
    </source>
</evidence>
<organism evidence="9 10">
    <name type="scientific">Ephemerocybe angulata</name>
    <dbReference type="NCBI Taxonomy" id="980116"/>
    <lineage>
        <taxon>Eukaryota</taxon>
        <taxon>Fungi</taxon>
        <taxon>Dikarya</taxon>
        <taxon>Basidiomycota</taxon>
        <taxon>Agaricomycotina</taxon>
        <taxon>Agaricomycetes</taxon>
        <taxon>Agaricomycetidae</taxon>
        <taxon>Agaricales</taxon>
        <taxon>Agaricineae</taxon>
        <taxon>Psathyrellaceae</taxon>
        <taxon>Ephemerocybe</taxon>
    </lineage>
</organism>
<evidence type="ECO:0000256" key="1">
    <source>
        <dbReference type="ARBA" id="ARBA00008601"/>
    </source>
</evidence>
<evidence type="ECO:0000259" key="7">
    <source>
        <dbReference type="PROSITE" id="PS50054"/>
    </source>
</evidence>
<dbReference type="InterPro" id="IPR020422">
    <property type="entry name" value="TYR_PHOSPHATASE_DUAL_dom"/>
</dbReference>
<dbReference type="AlphaFoldDB" id="A0A8H6LVF4"/>
<sequence length="361" mass="39349">MDEILPGLWLGDFPSALDTETLKEKGIRSVLSAMRGRVTVHETFIRHQISLDDDPDADILVHFPPSIAFIGSELAKGRGVLVHCQAGISRSATIVAAYLMKTRNLNPQAALKMVRDARPIISPNPGFLEQLEVFYEAFYTVSPEAPGVRRFYMERTVGQLRGSQSGGVASMPEMYANLDPSPTPPASGVLSPPSAEGSDTMNDIPRPRRRRRIRCKMCRRELATREHMLDHGQIGPSTPRPASPVTGGEIEPLSSLPKELQPTLIAPERSIHGNPATQSLAVAVPPILTNPRCSGYFVEPLKWMDPFLSLGGLSGKIVCPNQRCKAKLGNYDWAGVGCGCGQWVTPGFCINRSKVDEVTVS</sequence>
<evidence type="ECO:0000256" key="2">
    <source>
        <dbReference type="ARBA" id="ARBA00013064"/>
    </source>
</evidence>
<evidence type="ECO:0000313" key="9">
    <source>
        <dbReference type="EMBL" id="KAF6745368.1"/>
    </source>
</evidence>
<dbReference type="InterPro" id="IPR000340">
    <property type="entry name" value="Dual-sp_phosphatase_cat-dom"/>
</dbReference>
<dbReference type="InterPro" id="IPR016278">
    <property type="entry name" value="DUSP12"/>
</dbReference>
<dbReference type="InterPro" id="IPR029021">
    <property type="entry name" value="Prot-tyrosine_phosphatase-like"/>
</dbReference>
<name>A0A8H6LVF4_9AGAR</name>
<dbReference type="SUPFAM" id="SSF52799">
    <property type="entry name" value="(Phosphotyrosine protein) phosphatases II"/>
    <property type="match status" value="1"/>
</dbReference>
<evidence type="ECO:0000256" key="6">
    <source>
        <dbReference type="SAM" id="MobiDB-lite"/>
    </source>
</evidence>
<proteinExistence type="inferred from homology"/>
<dbReference type="PROSITE" id="PS50054">
    <property type="entry name" value="TYR_PHOSPHATASE_DUAL"/>
    <property type="match status" value="1"/>
</dbReference>
<gene>
    <name evidence="9" type="ORF">DFP72DRAFT_926016</name>
</gene>
<comment type="similarity">
    <text evidence="1">Belongs to the protein-tyrosine phosphatase family. Non-receptor class dual specificity subfamily.</text>
</comment>
<evidence type="ECO:0000256" key="5">
    <source>
        <dbReference type="PIRSR" id="PIRSR000941-50"/>
    </source>
</evidence>
<dbReference type="Gene3D" id="3.90.190.10">
    <property type="entry name" value="Protein tyrosine phosphatase superfamily"/>
    <property type="match status" value="1"/>
</dbReference>
<feature type="region of interest" description="Disordered" evidence="6">
    <location>
        <begin position="179"/>
        <end position="207"/>
    </location>
</feature>
<evidence type="ECO:0000256" key="3">
    <source>
        <dbReference type="ARBA" id="ARBA00022801"/>
    </source>
</evidence>
<dbReference type="InterPro" id="IPR000387">
    <property type="entry name" value="Tyr_Pase_dom"/>
</dbReference>
<comment type="caution">
    <text evidence="9">The sequence shown here is derived from an EMBL/GenBank/DDBJ whole genome shotgun (WGS) entry which is preliminary data.</text>
</comment>
<dbReference type="EC" id="3.1.3.48" evidence="2"/>
<dbReference type="CDD" id="cd14498">
    <property type="entry name" value="DSP"/>
    <property type="match status" value="1"/>
</dbReference>
<dbReference type="GO" id="GO:0008138">
    <property type="term" value="F:protein tyrosine/serine/threonine phosphatase activity"/>
    <property type="evidence" value="ECO:0007669"/>
    <property type="project" value="InterPro"/>
</dbReference>
<reference evidence="9 10" key="1">
    <citation type="submission" date="2020-07" db="EMBL/GenBank/DDBJ databases">
        <title>Comparative genomics of pyrophilous fungi reveals a link between fire events and developmental genes.</title>
        <authorList>
            <consortium name="DOE Joint Genome Institute"/>
            <person name="Steindorff A.S."/>
            <person name="Carver A."/>
            <person name="Calhoun S."/>
            <person name="Stillman K."/>
            <person name="Liu H."/>
            <person name="Lipzen A."/>
            <person name="Pangilinan J."/>
            <person name="Labutti K."/>
            <person name="Bruns T.D."/>
            <person name="Grigoriev I.V."/>
        </authorList>
    </citation>
    <scope>NUCLEOTIDE SEQUENCE [LARGE SCALE GENOMIC DNA]</scope>
    <source>
        <strain evidence="9 10">CBS 144469</strain>
    </source>
</reference>
<dbReference type="SMART" id="SM00195">
    <property type="entry name" value="DSPc"/>
    <property type="match status" value="1"/>
</dbReference>
<dbReference type="PROSITE" id="PS00383">
    <property type="entry name" value="TYR_PHOSPHATASE_1"/>
    <property type="match status" value="1"/>
</dbReference>
<keyword evidence="10" id="KW-1185">Reference proteome</keyword>
<dbReference type="Pfam" id="PF00782">
    <property type="entry name" value="DSPc"/>
    <property type="match status" value="1"/>
</dbReference>
<dbReference type="PANTHER" id="PTHR45848:SF4">
    <property type="entry name" value="DUAL SPECIFICITY PROTEIN PHOSPHATASE 12"/>
    <property type="match status" value="1"/>
</dbReference>
<accession>A0A8H6LVF4</accession>
<protein>
    <recommendedName>
        <fullName evidence="2">protein-tyrosine-phosphatase</fullName>
        <ecNumber evidence="2">3.1.3.48</ecNumber>
    </recommendedName>
</protein>
<dbReference type="GO" id="GO:0004725">
    <property type="term" value="F:protein tyrosine phosphatase activity"/>
    <property type="evidence" value="ECO:0007669"/>
    <property type="project" value="UniProtKB-EC"/>
</dbReference>
<dbReference type="GO" id="GO:0005634">
    <property type="term" value="C:nucleus"/>
    <property type="evidence" value="ECO:0007669"/>
    <property type="project" value="TreeGrafter"/>
</dbReference>
<dbReference type="PIRSF" id="PIRSF000941">
    <property type="entry name" value="DUSP12"/>
    <property type="match status" value="1"/>
</dbReference>
<dbReference type="OrthoDB" id="2017893at2759"/>
<dbReference type="PANTHER" id="PTHR45848">
    <property type="entry name" value="DUAL SPECIFICITY PROTEIN PHOSPHATASE 12 FAMILY MEMBER"/>
    <property type="match status" value="1"/>
</dbReference>
<feature type="region of interest" description="Disordered" evidence="6">
    <location>
        <begin position="231"/>
        <end position="252"/>
    </location>
</feature>
<dbReference type="EMBL" id="JACGCI010000106">
    <property type="protein sequence ID" value="KAF6745368.1"/>
    <property type="molecule type" value="Genomic_DNA"/>
</dbReference>
<feature type="domain" description="Tyrosine specific protein phosphatases" evidence="8">
    <location>
        <begin position="61"/>
        <end position="119"/>
    </location>
</feature>
<evidence type="ECO:0000313" key="10">
    <source>
        <dbReference type="Proteomes" id="UP000521943"/>
    </source>
</evidence>
<evidence type="ECO:0000256" key="4">
    <source>
        <dbReference type="ARBA" id="ARBA00022912"/>
    </source>
</evidence>
<feature type="domain" description="Tyrosine-protein phosphatase" evidence="7">
    <location>
        <begin position="1"/>
        <end position="140"/>
    </location>
</feature>
<keyword evidence="4" id="KW-0904">Protein phosphatase</keyword>
<dbReference type="InterPro" id="IPR016130">
    <property type="entry name" value="Tyr_Pase_AS"/>
</dbReference>
<feature type="active site" description="Phosphocysteine intermediate" evidence="5">
    <location>
        <position position="84"/>
    </location>
</feature>